<sequence length="196" mass="22380">MSERTTSGKWHRIRRDFWARQKPGVICHLCGHPVDVTLKGRLPWSRSIDHRTPVAAGGLEFDLRDCVPAHFICNQARQDRPVSDFATPEQRAAFREVVEGLAQSQIARAKHRELAATKPKQPKPVNKPKTLHIFHGIDTTDWTREQKSKLRPWVPMGWDGNSEWNEDGTKRIGWTPFLPGWDLESVLKLGTDNAAH</sequence>
<name>A0ABU4D8I2_9ACTN</name>
<dbReference type="Gene3D" id="1.10.30.50">
    <property type="match status" value="1"/>
</dbReference>
<evidence type="ECO:0000313" key="2">
    <source>
        <dbReference type="Proteomes" id="UP001185779"/>
    </source>
</evidence>
<organism evidence="1 2">
    <name type="scientific">Gordonia amicalis</name>
    <dbReference type="NCBI Taxonomy" id="89053"/>
    <lineage>
        <taxon>Bacteria</taxon>
        <taxon>Bacillati</taxon>
        <taxon>Actinomycetota</taxon>
        <taxon>Actinomycetes</taxon>
        <taxon>Mycobacteriales</taxon>
        <taxon>Gordoniaceae</taxon>
        <taxon>Gordonia</taxon>
    </lineage>
</organism>
<proteinExistence type="predicted"/>
<comment type="caution">
    <text evidence="1">The sequence shown here is derived from an EMBL/GenBank/DDBJ whole genome shotgun (WGS) entry which is preliminary data.</text>
</comment>
<accession>A0ABU4D8I2</accession>
<evidence type="ECO:0000313" key="1">
    <source>
        <dbReference type="EMBL" id="MDV6306039.1"/>
    </source>
</evidence>
<dbReference type="RefSeq" id="WP_157753390.1">
    <property type="nucleotide sequence ID" value="NZ_JAWLKI010000001.1"/>
</dbReference>
<gene>
    <name evidence="1" type="ORF">R3P94_01545</name>
</gene>
<reference evidence="1 2" key="1">
    <citation type="submission" date="2023-10" db="EMBL/GenBank/DDBJ databases">
        <title>Development of a sustainable strategy for remediation of hydrocarbon-contaminated territories based on the waste exchange concept.</title>
        <authorList>
            <person name="Krivoruchko A."/>
        </authorList>
    </citation>
    <scope>NUCLEOTIDE SEQUENCE [LARGE SCALE GENOMIC DNA]</scope>
    <source>
        <strain evidence="1 2">IEGM 1266</strain>
    </source>
</reference>
<keyword evidence="2" id="KW-1185">Reference proteome</keyword>
<evidence type="ECO:0008006" key="3">
    <source>
        <dbReference type="Google" id="ProtNLM"/>
    </source>
</evidence>
<protein>
    <recommendedName>
        <fullName evidence="3">HNH endonuclease</fullName>
    </recommendedName>
</protein>
<dbReference type="EMBL" id="JAWLKI010000001">
    <property type="protein sequence ID" value="MDV6306039.1"/>
    <property type="molecule type" value="Genomic_DNA"/>
</dbReference>
<dbReference type="Proteomes" id="UP001185779">
    <property type="component" value="Unassembled WGS sequence"/>
</dbReference>